<dbReference type="Proteomes" id="UP001287286">
    <property type="component" value="Unassembled WGS sequence"/>
</dbReference>
<accession>A0ABR0BLL5</accession>
<evidence type="ECO:0000313" key="1">
    <source>
        <dbReference type="EMBL" id="KAK4083331.1"/>
    </source>
</evidence>
<name>A0ABR0BLL5_PURLI</name>
<evidence type="ECO:0000313" key="2">
    <source>
        <dbReference type="Proteomes" id="UP001287286"/>
    </source>
</evidence>
<reference evidence="1 2" key="1">
    <citation type="journal article" date="2024" name="Microbiol. Resour. Announc.">
        <title>Genome annotations for the ascomycete fungi Trichoderma harzianum, Trichoderma aggressivum, and Purpureocillium lilacinum.</title>
        <authorList>
            <person name="Beijen E.P.W."/>
            <person name="Ohm R.A."/>
        </authorList>
    </citation>
    <scope>NUCLEOTIDE SEQUENCE [LARGE SCALE GENOMIC DNA]</scope>
    <source>
        <strain evidence="1 2">CBS 150709</strain>
    </source>
</reference>
<proteinExistence type="predicted"/>
<comment type="caution">
    <text evidence="1">The sequence shown here is derived from an EMBL/GenBank/DDBJ whole genome shotgun (WGS) entry which is preliminary data.</text>
</comment>
<protein>
    <submittedName>
        <fullName evidence="1">Uncharacterized protein</fullName>
    </submittedName>
</protein>
<organism evidence="1 2">
    <name type="scientific">Purpureocillium lilacinum</name>
    <name type="common">Paecilomyces lilacinus</name>
    <dbReference type="NCBI Taxonomy" id="33203"/>
    <lineage>
        <taxon>Eukaryota</taxon>
        <taxon>Fungi</taxon>
        <taxon>Dikarya</taxon>
        <taxon>Ascomycota</taxon>
        <taxon>Pezizomycotina</taxon>
        <taxon>Sordariomycetes</taxon>
        <taxon>Hypocreomycetidae</taxon>
        <taxon>Hypocreales</taxon>
        <taxon>Ophiocordycipitaceae</taxon>
        <taxon>Purpureocillium</taxon>
    </lineage>
</organism>
<dbReference type="EMBL" id="JAWRVI010000057">
    <property type="protein sequence ID" value="KAK4083331.1"/>
    <property type="molecule type" value="Genomic_DNA"/>
</dbReference>
<keyword evidence="2" id="KW-1185">Reference proteome</keyword>
<sequence length="219" mass="24034">MLQPPHRVPGSFTREASGVVKAMFVFNTVTYEFVATLAATLDPFTTNNVNLTFSGDVDDLVGYHHITGYIGDKTFSVDIKDDYKNTKIAGDINPLFYTSRVQVSGFGVWERVKVSIPSCDHAHLNLPCLLTETRRKDLGQLKDALVPKGRLVNGSFLVKRRDGPLVSYWPIDVVGYAPCGQTSVLAFVPILGFSLHCNANAEAAIDQSDARYGITCQAF</sequence>
<gene>
    <name evidence="1" type="ORF">Purlil1_10742</name>
</gene>